<dbReference type="Proteomes" id="UP000192477">
    <property type="component" value="Unassembled WGS sequence"/>
</dbReference>
<protein>
    <recommendedName>
        <fullName evidence="3">DUF1803 domain-containing protein</fullName>
    </recommendedName>
</protein>
<evidence type="ECO:0008006" key="3">
    <source>
        <dbReference type="Google" id="ProtNLM"/>
    </source>
</evidence>
<accession>A0A1V8Y8H6</accession>
<evidence type="ECO:0000313" key="2">
    <source>
        <dbReference type="Proteomes" id="UP000192477"/>
    </source>
</evidence>
<dbReference type="OrthoDB" id="2194666at2"/>
<dbReference type="STRING" id="112904.BH747_11505"/>
<dbReference type="InterPro" id="IPR014924">
    <property type="entry name" value="DUF1803"/>
</dbReference>
<organism evidence="1 2">
    <name type="scientific">Enterococcus villorum</name>
    <dbReference type="NCBI Taxonomy" id="112904"/>
    <lineage>
        <taxon>Bacteria</taxon>
        <taxon>Bacillati</taxon>
        <taxon>Bacillota</taxon>
        <taxon>Bacilli</taxon>
        <taxon>Lactobacillales</taxon>
        <taxon>Enterococcaceae</taxon>
        <taxon>Enterococcus</taxon>
    </lineage>
</organism>
<reference evidence="1 2" key="1">
    <citation type="journal article" date="2017" name="BMC Microbiol.">
        <title>Comparative genomics of Enterococcus spp. isolated from bovine feces.</title>
        <authorList>
            <person name="Beukers A.G."/>
            <person name="Zaheer R."/>
            <person name="Goji N."/>
            <person name="Amoako K.K."/>
            <person name="Chaves A.V."/>
            <person name="Ward M.P."/>
            <person name="McAllister T.A."/>
        </authorList>
    </citation>
    <scope>NUCLEOTIDE SEQUENCE [LARGE SCALE GENOMIC DNA]</scope>
    <source>
        <strain evidence="1 2">F1129D 143</strain>
    </source>
</reference>
<comment type="caution">
    <text evidence="1">The sequence shown here is derived from an EMBL/GenBank/DDBJ whole genome shotgun (WGS) entry which is preliminary data.</text>
</comment>
<proteinExistence type="predicted"/>
<sequence>MNYFYSKNKQEKLGKLIEHDLFPLLIDYMYQHQNEDIILRELKAVFPQRKFEAFLDQLIDENLLKRENRRYSLNFPIFDENKFQKEIEEATSLMSQKLVSFSQEEKQLVMGEEMWSYCFESKSSYFYATVEHLLPISKHVAGNQTYQWVSLNYHDSLTFSLANYFYLQKKQIAMPVEFERLAKLIGDVNEVYYFDQVEVMIDRIKANKYKRRRPSIFYDSLVLTKTIETKIVENEEKTQLAIPMIEPKIKTIDFPKIAHGQTVEEKAYIKRKVYECLINQHLLTDFSYLRQIK</sequence>
<dbReference type="RefSeq" id="WP_081184646.1">
    <property type="nucleotide sequence ID" value="NZ_MJEA01000015.1"/>
</dbReference>
<name>A0A1V8Y8H6_9ENTE</name>
<dbReference type="Pfam" id="PF08820">
    <property type="entry name" value="DUF1803"/>
    <property type="match status" value="1"/>
</dbReference>
<dbReference type="AlphaFoldDB" id="A0A1V8Y8H6"/>
<gene>
    <name evidence="1" type="ORF">BH747_11505</name>
</gene>
<evidence type="ECO:0000313" key="1">
    <source>
        <dbReference type="EMBL" id="OQO68626.1"/>
    </source>
</evidence>
<dbReference type="EMBL" id="MJEA01000015">
    <property type="protein sequence ID" value="OQO68626.1"/>
    <property type="molecule type" value="Genomic_DNA"/>
</dbReference>